<gene>
    <name evidence="1" type="ORF">PRK78_001345</name>
</gene>
<accession>A0AAF0DDR4</accession>
<sequence>MSRRKRDTLCSFRSENRDLYRVIEGSLKSQTGDPLVNRTGTSSEYEKPQWIVRERSWSDAKVRRGRNLGSLLHSASDSLSLTTLKKRERTKELL</sequence>
<name>A0AAF0DDR4_9EURO</name>
<protein>
    <submittedName>
        <fullName evidence="1">Uncharacterized protein</fullName>
    </submittedName>
</protein>
<feature type="non-terminal residue" evidence="1">
    <location>
        <position position="94"/>
    </location>
</feature>
<dbReference type="AlphaFoldDB" id="A0AAF0DDR4"/>
<reference evidence="1" key="1">
    <citation type="submission" date="2023-03" db="EMBL/GenBank/DDBJ databases">
        <title>Emydomyces testavorans Genome Sequence.</title>
        <authorList>
            <person name="Hoyer L."/>
        </authorList>
    </citation>
    <scope>NUCLEOTIDE SEQUENCE</scope>
    <source>
        <strain evidence="1">16-2883</strain>
    </source>
</reference>
<dbReference type="Proteomes" id="UP001219355">
    <property type="component" value="Chromosome 1"/>
</dbReference>
<organism evidence="1 2">
    <name type="scientific">Emydomyces testavorans</name>
    <dbReference type="NCBI Taxonomy" id="2070801"/>
    <lineage>
        <taxon>Eukaryota</taxon>
        <taxon>Fungi</taxon>
        <taxon>Dikarya</taxon>
        <taxon>Ascomycota</taxon>
        <taxon>Pezizomycotina</taxon>
        <taxon>Eurotiomycetes</taxon>
        <taxon>Eurotiomycetidae</taxon>
        <taxon>Onygenales</taxon>
        <taxon>Nannizziopsiaceae</taxon>
        <taxon>Emydomyces</taxon>
    </lineage>
</organism>
<keyword evidence="2" id="KW-1185">Reference proteome</keyword>
<dbReference type="EMBL" id="CP120627">
    <property type="protein sequence ID" value="WEW55910.1"/>
    <property type="molecule type" value="Genomic_DNA"/>
</dbReference>
<evidence type="ECO:0000313" key="1">
    <source>
        <dbReference type="EMBL" id="WEW55910.1"/>
    </source>
</evidence>
<evidence type="ECO:0000313" key="2">
    <source>
        <dbReference type="Proteomes" id="UP001219355"/>
    </source>
</evidence>
<proteinExistence type="predicted"/>